<dbReference type="PROSITE" id="PS51257">
    <property type="entry name" value="PROKAR_LIPOPROTEIN"/>
    <property type="match status" value="1"/>
</dbReference>
<gene>
    <name evidence="2" type="ORF">Ga0123462_0537</name>
</gene>
<dbReference type="GO" id="GO:0097363">
    <property type="term" value="F:protein O-acetylglucosaminyltransferase activity"/>
    <property type="evidence" value="ECO:0007669"/>
    <property type="project" value="TreeGrafter"/>
</dbReference>
<dbReference type="InterPro" id="IPR019734">
    <property type="entry name" value="TPR_rpt"/>
</dbReference>
<organism evidence="2 3">
    <name type="scientific">Mariprofundus ferrinatatus</name>
    <dbReference type="NCBI Taxonomy" id="1921087"/>
    <lineage>
        <taxon>Bacteria</taxon>
        <taxon>Pseudomonadati</taxon>
        <taxon>Pseudomonadota</taxon>
        <taxon>Candidatius Mariprofundia</taxon>
        <taxon>Mariprofundales</taxon>
        <taxon>Mariprofundaceae</taxon>
        <taxon>Mariprofundus</taxon>
    </lineage>
</organism>
<evidence type="ECO:0000256" key="1">
    <source>
        <dbReference type="SAM" id="SignalP"/>
    </source>
</evidence>
<protein>
    <submittedName>
        <fullName evidence="2">Tetratricopeptide repeat-containing protein</fullName>
    </submittedName>
</protein>
<proteinExistence type="predicted"/>
<dbReference type="Gene3D" id="1.25.40.10">
    <property type="entry name" value="Tetratricopeptide repeat domain"/>
    <property type="match status" value="2"/>
</dbReference>
<feature type="signal peptide" evidence="1">
    <location>
        <begin position="1"/>
        <end position="31"/>
    </location>
</feature>
<dbReference type="Proteomes" id="UP000231637">
    <property type="component" value="Chromosome"/>
</dbReference>
<feature type="chain" id="PRO_5014719952" evidence="1">
    <location>
        <begin position="32"/>
        <end position="268"/>
    </location>
</feature>
<dbReference type="PANTHER" id="PTHR44366:SF1">
    <property type="entry name" value="UDP-N-ACETYLGLUCOSAMINE--PEPTIDE N-ACETYLGLUCOSAMINYLTRANSFERASE 110 KDA SUBUNIT"/>
    <property type="match status" value="1"/>
</dbReference>
<name>A0A2K8L268_9PROT</name>
<dbReference type="Pfam" id="PF13432">
    <property type="entry name" value="TPR_16"/>
    <property type="match status" value="1"/>
</dbReference>
<dbReference type="InterPro" id="IPR011990">
    <property type="entry name" value="TPR-like_helical_dom_sf"/>
</dbReference>
<dbReference type="GO" id="GO:0006493">
    <property type="term" value="P:protein O-linked glycosylation"/>
    <property type="evidence" value="ECO:0007669"/>
    <property type="project" value="InterPro"/>
</dbReference>
<dbReference type="InterPro" id="IPR037919">
    <property type="entry name" value="OGT"/>
</dbReference>
<accession>A0A2K8L268</accession>
<dbReference type="SUPFAM" id="SSF48452">
    <property type="entry name" value="TPR-like"/>
    <property type="match status" value="1"/>
</dbReference>
<keyword evidence="3" id="KW-1185">Reference proteome</keyword>
<keyword evidence="1" id="KW-0732">Signal</keyword>
<dbReference type="EMBL" id="CP018800">
    <property type="protein sequence ID" value="ATX81408.1"/>
    <property type="molecule type" value="Genomic_DNA"/>
</dbReference>
<dbReference type="SMART" id="SM00028">
    <property type="entry name" value="TPR"/>
    <property type="match status" value="3"/>
</dbReference>
<dbReference type="AlphaFoldDB" id="A0A2K8L268"/>
<evidence type="ECO:0000313" key="3">
    <source>
        <dbReference type="Proteomes" id="UP000231637"/>
    </source>
</evidence>
<dbReference type="PANTHER" id="PTHR44366">
    <property type="entry name" value="UDP-N-ACETYLGLUCOSAMINE--PEPTIDE N-ACETYLGLUCOSAMINYLTRANSFERASE 110 KDA SUBUNIT"/>
    <property type="match status" value="1"/>
</dbReference>
<evidence type="ECO:0000313" key="2">
    <source>
        <dbReference type="EMBL" id="ATX81408.1"/>
    </source>
</evidence>
<dbReference type="KEGG" id="mfn:Ga0123462_0537"/>
<reference evidence="2 3" key="1">
    <citation type="submission" date="2016-12" db="EMBL/GenBank/DDBJ databases">
        <title>Isolation and genomic insights into novel planktonic Zetaproteobacteria from stratified waters of the Chesapeake Bay.</title>
        <authorList>
            <person name="McAllister S.M."/>
            <person name="Kato S."/>
            <person name="Chan C.S."/>
            <person name="Chiu B.K."/>
            <person name="Field E.K."/>
        </authorList>
    </citation>
    <scope>NUCLEOTIDE SEQUENCE [LARGE SCALE GENOMIC DNA]</scope>
    <source>
        <strain evidence="2 3">CP-8</strain>
    </source>
</reference>
<sequence length="268" mass="30129">MRRHTNNTASIHFFAAACSAAILLSPVLTHAETPFEASRQFIETGQITEARRALESELRMRPDNIEARYNLAVLLEEGGHQSDAMQLYEKNLSITWHLPSLVNLASALERKGDTSRVIQWLEKGTRHMKHEATPWYLLASISEKRGDTVSATIQYNQAIKADPLNGFAYLNHASFQSRQQLGDMGLKHGAKAIRLLPQCAPCWKSYASILKHAGKGEASIEAYQHSLALNPDINTRRELVGLLRKLGYLDRAEQMQRGINSRDRSRAK</sequence>
<dbReference type="RefSeq" id="WP_232726575.1">
    <property type="nucleotide sequence ID" value="NZ_CP018800.1"/>
</dbReference>